<feature type="transmembrane region" description="Helical" evidence="1">
    <location>
        <begin position="12"/>
        <end position="36"/>
    </location>
</feature>
<feature type="transmembrane region" description="Helical" evidence="1">
    <location>
        <begin position="140"/>
        <end position="161"/>
    </location>
</feature>
<evidence type="ECO:0000313" key="3">
    <source>
        <dbReference type="Proteomes" id="UP000244934"/>
    </source>
</evidence>
<keyword evidence="1" id="KW-0472">Membrane</keyword>
<feature type="transmembrane region" description="Helical" evidence="1">
    <location>
        <begin position="42"/>
        <end position="63"/>
    </location>
</feature>
<keyword evidence="1" id="KW-0812">Transmembrane</keyword>
<gene>
    <name evidence="2" type="ORF">KSP9073_00856</name>
</gene>
<dbReference type="RefSeq" id="WP_133240983.1">
    <property type="nucleotide sequence ID" value="NZ_ONZI01000001.1"/>
</dbReference>
<evidence type="ECO:0000313" key="2">
    <source>
        <dbReference type="EMBL" id="SPJ32854.1"/>
    </source>
</evidence>
<keyword evidence="1" id="KW-1133">Transmembrane helix</keyword>
<organism evidence="2 3">
    <name type="scientific">Kushneria phyllosphaerae</name>
    <dbReference type="NCBI Taxonomy" id="2100822"/>
    <lineage>
        <taxon>Bacteria</taxon>
        <taxon>Pseudomonadati</taxon>
        <taxon>Pseudomonadota</taxon>
        <taxon>Gammaproteobacteria</taxon>
        <taxon>Oceanospirillales</taxon>
        <taxon>Halomonadaceae</taxon>
        <taxon>Kushneria</taxon>
    </lineage>
</organism>
<evidence type="ECO:0000256" key="1">
    <source>
        <dbReference type="SAM" id="Phobius"/>
    </source>
</evidence>
<dbReference type="AlphaFoldDB" id="A0A2R8CJD2"/>
<dbReference type="EMBL" id="ONZI01000001">
    <property type="protein sequence ID" value="SPJ32854.1"/>
    <property type="molecule type" value="Genomic_DNA"/>
</dbReference>
<proteinExistence type="predicted"/>
<name>A0A2R8CJD2_9GAMM</name>
<sequence>MNEEWKGHKEYRIFLSICLMASAFLLLIGLAGYYFIKEVVAVSILLVISVIPFVLITCAILVSPNKTRSIGVKSVFFGFAILIVMLIVFSLFFYDALPIENKDKLNNLHIFMTVGSAGMLGGLMKAFLEESIVNEDGPDMWKVARSVLIAFFVSIVLFFLLRAGIINQTRVDTFNVWGVAGVSSVTGFFSEKIIERFKKLFHEVLGERVDDKE</sequence>
<protein>
    <submittedName>
        <fullName evidence="2">Uncharacterized protein</fullName>
    </submittedName>
</protein>
<accession>A0A2R8CJD2</accession>
<reference evidence="3" key="1">
    <citation type="submission" date="2018-03" db="EMBL/GenBank/DDBJ databases">
        <authorList>
            <person name="Navarro De La Torre S."/>
        </authorList>
    </citation>
    <scope>NUCLEOTIDE SEQUENCE [LARGE SCALE GENOMIC DNA]</scope>
    <source>
        <strain evidence="3">EAod3</strain>
    </source>
</reference>
<keyword evidence="3" id="KW-1185">Reference proteome</keyword>
<feature type="transmembrane region" description="Helical" evidence="1">
    <location>
        <begin position="75"/>
        <end position="96"/>
    </location>
</feature>
<dbReference type="Proteomes" id="UP000244934">
    <property type="component" value="Unassembled WGS sequence"/>
</dbReference>